<protein>
    <submittedName>
        <fullName evidence="2">Carboxymuconolactone decarboxylase family protein</fullName>
    </submittedName>
</protein>
<comment type="caution">
    <text evidence="2">The sequence shown here is derived from an EMBL/GenBank/DDBJ whole genome shotgun (WGS) entry which is preliminary data.</text>
</comment>
<evidence type="ECO:0000313" key="2">
    <source>
        <dbReference type="EMBL" id="MFC6331904.1"/>
    </source>
</evidence>
<dbReference type="Proteomes" id="UP001596233">
    <property type="component" value="Unassembled WGS sequence"/>
</dbReference>
<dbReference type="InterPro" id="IPR029032">
    <property type="entry name" value="AhpD-like"/>
</dbReference>
<dbReference type="SUPFAM" id="SSF69118">
    <property type="entry name" value="AhpD-like"/>
    <property type="match status" value="1"/>
</dbReference>
<accession>A0ABW1UZK4</accession>
<gene>
    <name evidence="2" type="ORF">ACFP56_04650</name>
</gene>
<dbReference type="PANTHER" id="PTHR34846:SF7">
    <property type="entry name" value="BLL7811 PROTEIN"/>
    <property type="match status" value="1"/>
</dbReference>
<keyword evidence="3" id="KW-1185">Reference proteome</keyword>
<dbReference type="Gene3D" id="1.20.1290.10">
    <property type="entry name" value="AhpD-like"/>
    <property type="match status" value="1"/>
</dbReference>
<organism evidence="2 3">
    <name type="scientific">Paenibacillus septentrionalis</name>
    <dbReference type="NCBI Taxonomy" id="429342"/>
    <lineage>
        <taxon>Bacteria</taxon>
        <taxon>Bacillati</taxon>
        <taxon>Bacillota</taxon>
        <taxon>Bacilli</taxon>
        <taxon>Bacillales</taxon>
        <taxon>Paenibacillaceae</taxon>
        <taxon>Paenibacillus</taxon>
    </lineage>
</organism>
<dbReference type="InterPro" id="IPR003779">
    <property type="entry name" value="CMD-like"/>
</dbReference>
<reference evidence="3" key="1">
    <citation type="journal article" date="2019" name="Int. J. Syst. Evol. Microbiol.">
        <title>The Global Catalogue of Microorganisms (GCM) 10K type strain sequencing project: providing services to taxonomists for standard genome sequencing and annotation.</title>
        <authorList>
            <consortium name="The Broad Institute Genomics Platform"/>
            <consortium name="The Broad Institute Genome Sequencing Center for Infectious Disease"/>
            <person name="Wu L."/>
            <person name="Ma J."/>
        </authorList>
    </citation>
    <scope>NUCLEOTIDE SEQUENCE [LARGE SCALE GENOMIC DNA]</scope>
    <source>
        <strain evidence="3">PCU 280</strain>
    </source>
</reference>
<dbReference type="EMBL" id="JBHSTE010000001">
    <property type="protein sequence ID" value="MFC6331904.1"/>
    <property type="molecule type" value="Genomic_DNA"/>
</dbReference>
<evidence type="ECO:0000313" key="3">
    <source>
        <dbReference type="Proteomes" id="UP001596233"/>
    </source>
</evidence>
<dbReference type="RefSeq" id="WP_379231612.1">
    <property type="nucleotide sequence ID" value="NZ_JBHSTE010000001.1"/>
</dbReference>
<name>A0ABW1UZK4_9BACL</name>
<proteinExistence type="predicted"/>
<dbReference type="Pfam" id="PF02627">
    <property type="entry name" value="CMD"/>
    <property type="match status" value="1"/>
</dbReference>
<dbReference type="PANTHER" id="PTHR34846">
    <property type="entry name" value="4-CARBOXYMUCONOLACTONE DECARBOXYLASE FAMILY PROTEIN (AFU_ORTHOLOGUE AFUA_6G11590)"/>
    <property type="match status" value="1"/>
</dbReference>
<sequence length="161" mass="17250">MKSRMDNPVVLIPEMGQALTSLGSALFASAAQHNLSKGLLFLCYLRSSQMNGDSVCVQLHSQNALSAGETTARVTAIAAWRNTQLFDEAERAALALCEAVTRINDREHPVPNEIFDQAAKHFDSQQLATLIAGLATVNLFNRLNVSTGQLAPLGSTGEPAK</sequence>
<evidence type="ECO:0000259" key="1">
    <source>
        <dbReference type="Pfam" id="PF02627"/>
    </source>
</evidence>
<feature type="domain" description="Carboxymuconolactone decarboxylase-like" evidence="1">
    <location>
        <begin position="13"/>
        <end position="98"/>
    </location>
</feature>